<comment type="subcellular location">
    <subcellularLocation>
        <location evidence="2">Cytoplasm</location>
    </subcellularLocation>
    <subcellularLocation>
        <location evidence="1">Nucleus</location>
    </subcellularLocation>
</comment>
<keyword evidence="9" id="KW-0539">Nucleus</keyword>
<feature type="compositionally biased region" description="Polar residues" evidence="10">
    <location>
        <begin position="404"/>
        <end position="415"/>
    </location>
</feature>
<feature type="compositionally biased region" description="Low complexity" evidence="10">
    <location>
        <begin position="352"/>
        <end position="374"/>
    </location>
</feature>
<evidence type="ECO:0000256" key="4">
    <source>
        <dbReference type="ARBA" id="ARBA00022490"/>
    </source>
</evidence>
<evidence type="ECO:0000259" key="11">
    <source>
        <dbReference type="Pfam" id="PF12884"/>
    </source>
</evidence>
<feature type="compositionally biased region" description="Low complexity" evidence="10">
    <location>
        <begin position="580"/>
        <end position="592"/>
    </location>
</feature>
<feature type="compositionally biased region" description="Low complexity" evidence="10">
    <location>
        <begin position="222"/>
        <end position="244"/>
    </location>
</feature>
<evidence type="ECO:0000256" key="8">
    <source>
        <dbReference type="ARBA" id="ARBA00023163"/>
    </source>
</evidence>
<dbReference type="GO" id="GO:0045944">
    <property type="term" value="P:positive regulation of transcription by RNA polymerase II"/>
    <property type="evidence" value="ECO:0007669"/>
    <property type="project" value="TreeGrafter"/>
</dbReference>
<dbReference type="InterPro" id="IPR024786">
    <property type="entry name" value="TORC"/>
</dbReference>
<keyword evidence="6" id="KW-0805">Transcription regulation</keyword>
<dbReference type="GO" id="GO:0005737">
    <property type="term" value="C:cytoplasm"/>
    <property type="evidence" value="ECO:0007669"/>
    <property type="project" value="UniProtKB-SubCell"/>
</dbReference>
<organism evidence="12 13">
    <name type="scientific">Danionella cerebrum</name>
    <dbReference type="NCBI Taxonomy" id="2873325"/>
    <lineage>
        <taxon>Eukaryota</taxon>
        <taxon>Metazoa</taxon>
        <taxon>Chordata</taxon>
        <taxon>Craniata</taxon>
        <taxon>Vertebrata</taxon>
        <taxon>Euteleostomi</taxon>
        <taxon>Actinopterygii</taxon>
        <taxon>Neopterygii</taxon>
        <taxon>Teleostei</taxon>
        <taxon>Ostariophysi</taxon>
        <taxon>Cypriniformes</taxon>
        <taxon>Danionidae</taxon>
        <taxon>Danioninae</taxon>
        <taxon>Danionella</taxon>
    </lineage>
</organism>
<feature type="region of interest" description="Disordered" evidence="10">
    <location>
        <begin position="545"/>
        <end position="568"/>
    </location>
</feature>
<dbReference type="Proteomes" id="UP000316079">
    <property type="component" value="Unassembled WGS sequence"/>
</dbReference>
<evidence type="ECO:0000256" key="10">
    <source>
        <dbReference type="SAM" id="MobiDB-lite"/>
    </source>
</evidence>
<keyword evidence="7" id="KW-0010">Activator</keyword>
<dbReference type="PANTHER" id="PTHR13589:SF6">
    <property type="entry name" value="CREB-REGULATED TRANSCRIPTION COACTIVATOR 2"/>
    <property type="match status" value="1"/>
</dbReference>
<evidence type="ECO:0000256" key="6">
    <source>
        <dbReference type="ARBA" id="ARBA00023015"/>
    </source>
</evidence>
<evidence type="ECO:0000256" key="9">
    <source>
        <dbReference type="ARBA" id="ARBA00023242"/>
    </source>
</evidence>
<evidence type="ECO:0000313" key="12">
    <source>
        <dbReference type="EMBL" id="TRZ02104.1"/>
    </source>
</evidence>
<evidence type="ECO:0000256" key="1">
    <source>
        <dbReference type="ARBA" id="ARBA00004123"/>
    </source>
</evidence>
<dbReference type="GO" id="GO:0008140">
    <property type="term" value="F:cAMP response element binding protein binding"/>
    <property type="evidence" value="ECO:0007669"/>
    <property type="project" value="InterPro"/>
</dbReference>
<keyword evidence="4" id="KW-0963">Cytoplasm</keyword>
<feature type="region of interest" description="Disordered" evidence="10">
    <location>
        <begin position="573"/>
        <end position="592"/>
    </location>
</feature>
<evidence type="ECO:0000256" key="5">
    <source>
        <dbReference type="ARBA" id="ARBA00022553"/>
    </source>
</evidence>
<reference evidence="12 13" key="1">
    <citation type="journal article" date="2019" name="Sci. Data">
        <title>Hybrid genome assembly and annotation of Danionella translucida.</title>
        <authorList>
            <person name="Kadobianskyi M."/>
            <person name="Schulze L."/>
            <person name="Schuelke M."/>
            <person name="Judkewitz B."/>
        </authorList>
    </citation>
    <scope>NUCLEOTIDE SEQUENCE [LARGE SCALE GENOMIC DNA]</scope>
    <source>
        <strain evidence="12 13">Bolton</strain>
    </source>
</reference>
<evidence type="ECO:0000313" key="13">
    <source>
        <dbReference type="Proteomes" id="UP000316079"/>
    </source>
</evidence>
<dbReference type="PANTHER" id="PTHR13589">
    <property type="entry name" value="CREB-REGULATED TRANSCRIPTION COACTIVATOR"/>
    <property type="match status" value="1"/>
</dbReference>
<dbReference type="STRING" id="623744.A0A553RIU4"/>
<dbReference type="GO" id="GO:0005634">
    <property type="term" value="C:nucleus"/>
    <property type="evidence" value="ECO:0007669"/>
    <property type="project" value="UniProtKB-SubCell"/>
</dbReference>
<comment type="caution">
    <text evidence="12">The sequence shown here is derived from an EMBL/GenBank/DDBJ whole genome shotgun (WGS) entry which is preliminary data.</text>
</comment>
<sequence>MHFSGAGLGEMGHGAVPAHGNCNPRKFSEKIALHNQRQAEETAAFREVMMDITSIRVQAKRVRQTRDLLPYYGGSLPNVNQISRCSTETQYPSYLTQQLLEADEEYRDQFESAPYLSTHLSPPRAPVWRRNWSTCSATEKSQMVTLPLTALNRTNSDSALHTSVRNTQFHGHQRSSQSRHRGFVHPAPLIEENIQEETRSPKLKRFSSVGSSGCETPAVHVSGSLPDLSSLHLPSPLPSAPELEPQTRADPLSTANTEPGIVTDFSLPALSSSLQPSLSIPLLQSSVSNPNIQSCLSTHSLPASLSSTSLRLSLSNSSLQSSLSNHSLQSSLSSSSLSSQSLHSSGFGGSGSSTSSSGSPRVTSGSFGSSFSGSPRVNLGSSRKRAQISPLIVPSGDTRWQHPKQFSPTASPTLSSVSQARGAFLNSSKAPKDTKPPAYPCPPQLRSPHLSHQPLRHYFHPEGQHQSIPEIPEQWIQHDAQQQTHVQRQQLFHKHCQQLQHQTQQPSQAFPQIQPLYPEQISEEQHHWRLSSMKNTQSLHGFTSSVQEDQWGHRRASPEQQQTQGKRRYCLQEEAEEATPAESQAEAAALQQQCNESIPGSQEKDFVLNKDSYVGLHLTPSQAKALSQQLGTLQKDPAGGSRESELKRETVESSSADPEPPPQSLSCGDTSCWLDQDFSGLPDSVLEFDLESFGLDSNLGWP</sequence>
<dbReference type="OrthoDB" id="8947034at2759"/>
<protein>
    <recommendedName>
        <fullName evidence="11">Transducer of regulated CREB activity N-terminal domain-containing protein</fullName>
    </recommendedName>
</protein>
<feature type="region of interest" description="Disordered" evidence="10">
    <location>
        <begin position="627"/>
        <end position="670"/>
    </location>
</feature>
<accession>A0A553RIU4</accession>
<evidence type="ECO:0000256" key="2">
    <source>
        <dbReference type="ARBA" id="ARBA00004496"/>
    </source>
</evidence>
<keyword evidence="5" id="KW-0597">Phosphoprotein</keyword>
<name>A0A553RIU4_9TELE</name>
<feature type="compositionally biased region" description="Basic and acidic residues" evidence="10">
    <location>
        <begin position="642"/>
        <end position="651"/>
    </location>
</feature>
<dbReference type="GO" id="GO:0051289">
    <property type="term" value="P:protein homotetramerization"/>
    <property type="evidence" value="ECO:0007669"/>
    <property type="project" value="InterPro"/>
</dbReference>
<dbReference type="Pfam" id="PF12884">
    <property type="entry name" value="TORC_N"/>
    <property type="match status" value="1"/>
</dbReference>
<dbReference type="InterPro" id="IPR024783">
    <property type="entry name" value="TORC_N"/>
</dbReference>
<evidence type="ECO:0000256" key="3">
    <source>
        <dbReference type="ARBA" id="ARBA00007167"/>
    </source>
</evidence>
<keyword evidence="13" id="KW-1185">Reference proteome</keyword>
<gene>
    <name evidence="12" type="ORF">DNTS_004798</name>
</gene>
<dbReference type="AlphaFoldDB" id="A0A553RIU4"/>
<feature type="region of interest" description="Disordered" evidence="10">
    <location>
        <begin position="339"/>
        <end position="415"/>
    </location>
</feature>
<keyword evidence="8" id="KW-0804">Transcription</keyword>
<evidence type="ECO:0000256" key="7">
    <source>
        <dbReference type="ARBA" id="ARBA00023159"/>
    </source>
</evidence>
<feature type="domain" description="Transducer of regulated CREB activity N-terminal" evidence="11">
    <location>
        <begin position="23"/>
        <end position="77"/>
    </location>
</feature>
<proteinExistence type="inferred from homology"/>
<comment type="similarity">
    <text evidence="3">Belongs to the TORC family.</text>
</comment>
<feature type="region of interest" description="Disordered" evidence="10">
    <location>
        <begin position="217"/>
        <end position="260"/>
    </location>
</feature>
<dbReference type="EMBL" id="SRMA01024014">
    <property type="protein sequence ID" value="TRZ02104.1"/>
    <property type="molecule type" value="Genomic_DNA"/>
</dbReference>